<name>A0A2T4AXH3_9HYPO</name>
<dbReference type="AlphaFoldDB" id="A0A2T4AXH3"/>
<dbReference type="Proteomes" id="UP000241546">
    <property type="component" value="Unassembled WGS sequence"/>
</dbReference>
<gene>
    <name evidence="1" type="ORF">BBK36DRAFT_1136711</name>
</gene>
<evidence type="ECO:0000313" key="2">
    <source>
        <dbReference type="Proteomes" id="UP000241546"/>
    </source>
</evidence>
<evidence type="ECO:0000313" key="1">
    <source>
        <dbReference type="EMBL" id="PTB61766.1"/>
    </source>
</evidence>
<protein>
    <submittedName>
        <fullName evidence="1">Uncharacterized protein</fullName>
    </submittedName>
</protein>
<organism evidence="1 2">
    <name type="scientific">Trichoderma citrinoviride</name>
    <dbReference type="NCBI Taxonomy" id="58853"/>
    <lineage>
        <taxon>Eukaryota</taxon>
        <taxon>Fungi</taxon>
        <taxon>Dikarya</taxon>
        <taxon>Ascomycota</taxon>
        <taxon>Pezizomycotina</taxon>
        <taxon>Sordariomycetes</taxon>
        <taxon>Hypocreomycetidae</taxon>
        <taxon>Hypocreales</taxon>
        <taxon>Hypocreaceae</taxon>
        <taxon>Trichoderma</taxon>
    </lineage>
</organism>
<reference evidence="2" key="1">
    <citation type="submission" date="2016-07" db="EMBL/GenBank/DDBJ databases">
        <title>Multiple horizontal gene transfer events from other fungi enriched the ability of initially mycotrophic Trichoderma (Ascomycota) to feed on dead plant biomass.</title>
        <authorList>
            <consortium name="DOE Joint Genome Institute"/>
            <person name="Atanasova L."/>
            <person name="Chenthamara K."/>
            <person name="Zhang J."/>
            <person name="Grujic M."/>
            <person name="Henrissat B."/>
            <person name="Kuo A."/>
            <person name="Aerts A."/>
            <person name="Salamov A."/>
            <person name="Lipzen A."/>
            <person name="Labutti K."/>
            <person name="Barry K."/>
            <person name="Miao Y."/>
            <person name="Rahimi M.J."/>
            <person name="Shen Q."/>
            <person name="Grigoriev I.V."/>
            <person name="Kubicek C.P."/>
            <person name="Druzhinina I.S."/>
        </authorList>
    </citation>
    <scope>NUCLEOTIDE SEQUENCE [LARGE SCALE GENOMIC DNA]</scope>
    <source>
        <strain evidence="2">TUCIM 6016</strain>
    </source>
</reference>
<dbReference type="RefSeq" id="XP_024745086.1">
    <property type="nucleotide sequence ID" value="XM_024893076.1"/>
</dbReference>
<keyword evidence="2" id="KW-1185">Reference proteome</keyword>
<accession>A0A2T4AXH3</accession>
<dbReference type="GeneID" id="36601194"/>
<sequence>MGLRGRGLLVRGGLLALSLTGLLGLLGDRSRGVGLHDSPAPYLTTSPSSYLRWSAMS</sequence>
<proteinExistence type="predicted"/>
<dbReference type="EMBL" id="KZ680228">
    <property type="protein sequence ID" value="PTB61766.1"/>
    <property type="molecule type" value="Genomic_DNA"/>
</dbReference>